<feature type="region of interest" description="Disordered" evidence="1">
    <location>
        <begin position="1"/>
        <end position="21"/>
    </location>
</feature>
<dbReference type="Gene3D" id="3.40.50.300">
    <property type="entry name" value="P-loop containing nucleotide triphosphate hydrolases"/>
    <property type="match status" value="1"/>
</dbReference>
<dbReference type="Proteomes" id="UP000401081">
    <property type="component" value="Unassembled WGS sequence"/>
</dbReference>
<reference evidence="2 3" key="1">
    <citation type="submission" date="2019-03" db="EMBL/GenBank/DDBJ databases">
        <authorList>
            <consortium name="Pathogen Informatics"/>
        </authorList>
    </citation>
    <scope>NUCLEOTIDE SEQUENCE [LARGE SCALE GENOMIC DNA]</scope>
    <source>
        <strain evidence="2 3">NCTC12993</strain>
    </source>
</reference>
<accession>A0A485AR87</accession>
<gene>
    <name evidence="2" type="ORF">NCTC12993_03096</name>
</gene>
<dbReference type="EMBL" id="CAADJD010000018">
    <property type="protein sequence ID" value="VFS64127.1"/>
    <property type="molecule type" value="Genomic_DNA"/>
</dbReference>
<sequence>MRSPGERLVQNCRTPAAPASGRQDAFREIGEHLQNPATRHQPLMLARASGHGIGKSAFISMLINWGMATCEDCKVVVTANTDNQLRTKTWPEIIKWSTLAITSGWFTPTATALYSNDTGHDKRWRADAIPWSEHNTEAFAGLHNERKRIIVVFDEASNIADLVWEVAEGALTDEDTEIIGWRSVTRRVTPDVSVNASANTSTAGSAPRSTAAPWKAPTNSSCRNGWMTTAKTATL</sequence>
<dbReference type="InterPro" id="IPR027417">
    <property type="entry name" value="P-loop_NTPase"/>
</dbReference>
<protein>
    <submittedName>
        <fullName evidence="2">Uncharacterized protein</fullName>
    </submittedName>
</protein>
<evidence type="ECO:0000313" key="3">
    <source>
        <dbReference type="Proteomes" id="UP000401081"/>
    </source>
</evidence>
<feature type="compositionally biased region" description="Low complexity" evidence="1">
    <location>
        <begin position="195"/>
        <end position="206"/>
    </location>
</feature>
<organism evidence="2 3">
    <name type="scientific">Kluyvera cryocrescens</name>
    <name type="common">Kluyvera citrophila</name>
    <dbReference type="NCBI Taxonomy" id="580"/>
    <lineage>
        <taxon>Bacteria</taxon>
        <taxon>Pseudomonadati</taxon>
        <taxon>Pseudomonadota</taxon>
        <taxon>Gammaproteobacteria</taxon>
        <taxon>Enterobacterales</taxon>
        <taxon>Enterobacteriaceae</taxon>
        <taxon>Kluyvera</taxon>
    </lineage>
</organism>
<proteinExistence type="predicted"/>
<name>A0A485AR87_KLUCR</name>
<evidence type="ECO:0000313" key="2">
    <source>
        <dbReference type="EMBL" id="VFS64127.1"/>
    </source>
</evidence>
<evidence type="ECO:0000256" key="1">
    <source>
        <dbReference type="SAM" id="MobiDB-lite"/>
    </source>
</evidence>
<feature type="compositionally biased region" description="Polar residues" evidence="1">
    <location>
        <begin position="217"/>
        <end position="235"/>
    </location>
</feature>
<keyword evidence="3" id="KW-1185">Reference proteome</keyword>
<feature type="region of interest" description="Disordered" evidence="1">
    <location>
        <begin position="195"/>
        <end position="235"/>
    </location>
</feature>
<dbReference type="AlphaFoldDB" id="A0A485AR87"/>